<keyword evidence="2" id="KW-1185">Reference proteome</keyword>
<name>A0A3B0BWP7_9FLAO</name>
<dbReference type="RefSeq" id="WP_120713713.1">
    <property type="nucleotide sequence ID" value="NZ_RBCJ01000005.1"/>
</dbReference>
<proteinExistence type="predicted"/>
<dbReference type="Gene3D" id="1.25.40.10">
    <property type="entry name" value="Tetratricopeptide repeat domain"/>
    <property type="match status" value="1"/>
</dbReference>
<dbReference type="Pfam" id="PF08238">
    <property type="entry name" value="Sel1"/>
    <property type="match status" value="4"/>
</dbReference>
<evidence type="ECO:0000313" key="1">
    <source>
        <dbReference type="EMBL" id="RKN77815.1"/>
    </source>
</evidence>
<dbReference type="EMBL" id="RBCJ01000005">
    <property type="protein sequence ID" value="RKN77815.1"/>
    <property type="molecule type" value="Genomic_DNA"/>
</dbReference>
<reference evidence="1 2" key="1">
    <citation type="submission" date="2018-10" db="EMBL/GenBank/DDBJ databases">
        <title>Ulvibacterium marinum gen. nov., sp. nov., a novel marine bacterium of the family Flavobacteriaceae, isolated from a culture of the green alga Ulva prolifera.</title>
        <authorList>
            <person name="Zhang Z."/>
        </authorList>
    </citation>
    <scope>NUCLEOTIDE SEQUENCE [LARGE SCALE GENOMIC DNA]</scope>
    <source>
        <strain evidence="1 2">CCMM003</strain>
    </source>
</reference>
<accession>A0A3B0BWP7</accession>
<protein>
    <submittedName>
        <fullName evidence="1">Sel1 repeat family protein</fullName>
    </submittedName>
</protein>
<dbReference type="OrthoDB" id="1045962at2"/>
<evidence type="ECO:0000313" key="2">
    <source>
        <dbReference type="Proteomes" id="UP000276603"/>
    </source>
</evidence>
<dbReference type="AlphaFoldDB" id="A0A3B0BWP7"/>
<dbReference type="Proteomes" id="UP000276603">
    <property type="component" value="Unassembled WGS sequence"/>
</dbReference>
<dbReference type="PANTHER" id="PTHR43628">
    <property type="entry name" value="ACTIVATOR OF C KINASE PROTEIN 1-RELATED"/>
    <property type="match status" value="1"/>
</dbReference>
<dbReference type="SUPFAM" id="SSF81901">
    <property type="entry name" value="HCP-like"/>
    <property type="match status" value="1"/>
</dbReference>
<dbReference type="InterPro" id="IPR052945">
    <property type="entry name" value="Mitotic_Regulator"/>
</dbReference>
<dbReference type="SMART" id="SM00671">
    <property type="entry name" value="SEL1"/>
    <property type="match status" value="3"/>
</dbReference>
<sequence>MKGDRLYNKALFEANTNNNEAAFELLNKAVRYKNPKAFYALGTWYLHGTYVKKDVPKAIDYLLSAAKYKYSEAFYDLGVCYEKGVGVEKNLDKAFEYYLQASLRGDKQSFYEVGRCYYYGIGVEEDKVLSDYWLERAEELGITE</sequence>
<gene>
    <name evidence="1" type="ORF">D7Z94_21480</name>
</gene>
<comment type="caution">
    <text evidence="1">The sequence shown here is derived from an EMBL/GenBank/DDBJ whole genome shotgun (WGS) entry which is preliminary data.</text>
</comment>
<dbReference type="InterPro" id="IPR006597">
    <property type="entry name" value="Sel1-like"/>
</dbReference>
<dbReference type="InterPro" id="IPR011990">
    <property type="entry name" value="TPR-like_helical_dom_sf"/>
</dbReference>
<organism evidence="1 2">
    <name type="scientific">Ulvibacterium marinum</name>
    <dbReference type="NCBI Taxonomy" id="2419782"/>
    <lineage>
        <taxon>Bacteria</taxon>
        <taxon>Pseudomonadati</taxon>
        <taxon>Bacteroidota</taxon>
        <taxon>Flavobacteriia</taxon>
        <taxon>Flavobacteriales</taxon>
        <taxon>Flavobacteriaceae</taxon>
        <taxon>Ulvibacterium</taxon>
    </lineage>
</organism>
<dbReference type="PANTHER" id="PTHR43628:SF1">
    <property type="entry name" value="CHITIN SYNTHASE REGULATORY FACTOR 2-RELATED"/>
    <property type="match status" value="1"/>
</dbReference>